<sequence length="423" mass="47921">MWGFVIGFPQLIPPLILLASIFAIYWALRPVLGPPVSVLVALVVGTTMQGLVEGANYYSSAAVFLFSPLLFGCVIRYGKNFSWKWAAAAGFFLAANFLARPFDAVGLGLAAVLYILTQMRIRKTWAVKSNLAGICVFMCLGPLLLMGYNKVTVGSFLTGPYTVFFQNYCPESYWIHAPENKQDKPFDTPVAHHHRQYVSTSEGYNNYNTHSVLSQWFQYRLPLLFFSMAPWGAILAGIPWVFSGRLRKQSLKALVFWPLSHAVYVLYAVGYQLVYSSGITFAVIGLGFLGLTRLRALMRISSGRRQSILLNPALIVGFCFFLVLPAFYVFKVEKFHGYYKQFYQARDALPEGPKIIFARYGADTWMYLELVQNDPVLEQAETIMANDLGARNIELMKCFPERDYYLYDEPSGNLQRIYAQDYM</sequence>
<dbReference type="AlphaFoldDB" id="A0A0X8JR87"/>
<name>A0A0X8JR87_9BACT</name>
<feature type="transmembrane region" description="Helical" evidence="1">
    <location>
        <begin position="279"/>
        <end position="296"/>
    </location>
</feature>
<proteinExistence type="predicted"/>
<feature type="transmembrane region" description="Helical" evidence="1">
    <location>
        <begin position="308"/>
        <end position="330"/>
    </location>
</feature>
<feature type="transmembrane region" description="Helical" evidence="1">
    <location>
        <begin position="57"/>
        <end position="77"/>
    </location>
</feature>
<dbReference type="EMBL" id="CP014230">
    <property type="protein sequence ID" value="AMD93524.1"/>
    <property type="molecule type" value="Genomic_DNA"/>
</dbReference>
<evidence type="ECO:0000313" key="2">
    <source>
        <dbReference type="EMBL" id="AMD93524.1"/>
    </source>
</evidence>
<feature type="transmembrane region" description="Helical" evidence="1">
    <location>
        <begin position="129"/>
        <end position="148"/>
    </location>
</feature>
<evidence type="ECO:0000313" key="3">
    <source>
        <dbReference type="Proteomes" id="UP000063964"/>
    </source>
</evidence>
<feature type="transmembrane region" description="Helical" evidence="1">
    <location>
        <begin position="254"/>
        <end position="273"/>
    </location>
</feature>
<dbReference type="KEGG" id="doa:AXF15_10710"/>
<feature type="transmembrane region" description="Helical" evidence="1">
    <location>
        <begin position="34"/>
        <end position="52"/>
    </location>
</feature>
<keyword evidence="3" id="KW-1185">Reference proteome</keyword>
<feature type="transmembrane region" description="Helical" evidence="1">
    <location>
        <begin position="223"/>
        <end position="242"/>
    </location>
</feature>
<evidence type="ECO:0000256" key="1">
    <source>
        <dbReference type="SAM" id="Phobius"/>
    </source>
</evidence>
<keyword evidence="1" id="KW-0472">Membrane</keyword>
<protein>
    <submittedName>
        <fullName evidence="2">Uncharacterized protein</fullName>
    </submittedName>
</protein>
<keyword evidence="1" id="KW-1133">Transmembrane helix</keyword>
<gene>
    <name evidence="2" type="ORF">AXF15_10710</name>
</gene>
<accession>A0A0X8JR87</accession>
<feature type="transmembrane region" description="Helical" evidence="1">
    <location>
        <begin position="97"/>
        <end position="117"/>
    </location>
</feature>
<dbReference type="Proteomes" id="UP000063964">
    <property type="component" value="Chromosome"/>
</dbReference>
<reference evidence="3" key="1">
    <citation type="submission" date="2016-02" db="EMBL/GenBank/DDBJ databases">
        <authorList>
            <person name="Holder M.E."/>
            <person name="Ajami N.J."/>
            <person name="Petrosino J.F."/>
        </authorList>
    </citation>
    <scope>NUCLEOTIDE SEQUENCE [LARGE SCALE GENOMIC DNA]</scope>
    <source>
        <strain evidence="3">DSM 12838</strain>
    </source>
</reference>
<feature type="transmembrane region" description="Helical" evidence="1">
    <location>
        <begin position="12"/>
        <end position="28"/>
    </location>
</feature>
<keyword evidence="1" id="KW-0812">Transmembrane</keyword>
<organism evidence="2 3">
    <name type="scientific">Desulfomicrobium orale DSM 12838</name>
    <dbReference type="NCBI Taxonomy" id="888061"/>
    <lineage>
        <taxon>Bacteria</taxon>
        <taxon>Pseudomonadati</taxon>
        <taxon>Thermodesulfobacteriota</taxon>
        <taxon>Desulfovibrionia</taxon>
        <taxon>Desulfovibrionales</taxon>
        <taxon>Desulfomicrobiaceae</taxon>
        <taxon>Desulfomicrobium</taxon>
    </lineage>
</organism>